<evidence type="ECO:0000313" key="3">
    <source>
        <dbReference type="Proteomes" id="UP000002029"/>
    </source>
</evidence>
<dbReference type="Proteomes" id="UP000002029">
    <property type="component" value="Chromosome"/>
</dbReference>
<reference evidence="2 3" key="1">
    <citation type="journal article" date="2010" name="Stand. Genomic Sci.">
        <title>Complete genome sequence of Streptosporangium roseum type strain (NI 9100).</title>
        <authorList>
            <person name="Nolan M."/>
            <person name="Sikorski J."/>
            <person name="Jando M."/>
            <person name="Lucas S."/>
            <person name="Lapidus A."/>
            <person name="Glavina Del Rio T."/>
            <person name="Chen F."/>
            <person name="Tice H."/>
            <person name="Pitluck S."/>
            <person name="Cheng J.F."/>
            <person name="Chertkov O."/>
            <person name="Sims D."/>
            <person name="Meincke L."/>
            <person name="Brettin T."/>
            <person name="Han C."/>
            <person name="Detter J.C."/>
            <person name="Bruce D."/>
            <person name="Goodwin L."/>
            <person name="Land M."/>
            <person name="Hauser L."/>
            <person name="Chang Y.J."/>
            <person name="Jeffries C.D."/>
            <person name="Ivanova N."/>
            <person name="Mavromatis K."/>
            <person name="Mikhailova N."/>
            <person name="Chen A."/>
            <person name="Palaniappan K."/>
            <person name="Chain P."/>
            <person name="Rohde M."/>
            <person name="Goker M."/>
            <person name="Bristow J."/>
            <person name="Eisen J.A."/>
            <person name="Markowitz V."/>
            <person name="Hugenholtz P."/>
            <person name="Kyrpides N.C."/>
            <person name="Klenk H.P."/>
        </authorList>
    </citation>
    <scope>NUCLEOTIDE SEQUENCE [LARGE SCALE GENOMIC DNA]</scope>
    <source>
        <strain evidence="3">ATCC 12428 / DSM 43021 / JCM 3005 / NI 9100</strain>
    </source>
</reference>
<accession>D2AXP1</accession>
<dbReference type="STRING" id="479432.Sros_0169"/>
<organism evidence="2 3">
    <name type="scientific">Streptosporangium roseum (strain ATCC 12428 / DSM 43021 / JCM 3005 / KCTC 9067 / NCIMB 10171 / NRRL 2505 / NI 9100)</name>
    <dbReference type="NCBI Taxonomy" id="479432"/>
    <lineage>
        <taxon>Bacteria</taxon>
        <taxon>Bacillati</taxon>
        <taxon>Actinomycetota</taxon>
        <taxon>Actinomycetes</taxon>
        <taxon>Streptosporangiales</taxon>
        <taxon>Streptosporangiaceae</taxon>
        <taxon>Streptosporangium</taxon>
    </lineage>
</organism>
<feature type="compositionally biased region" description="Basic and acidic residues" evidence="1">
    <location>
        <begin position="71"/>
        <end position="87"/>
    </location>
</feature>
<sequence>MRRQLPTDAQVAAEMDRVLAESAKNGRHATIAAVERALDIPHATFDRNYRQLIDQFQQQARAQHLASAHTEPNRPRTDPEETLQRLRRDNEDLRRLLKIYAESIRQLTLNRDELHAALNASAKITTLPTRRD</sequence>
<gene>
    <name evidence="2" type="ordered locus">Sros_0169</name>
</gene>
<dbReference type="HOGENOM" id="CLU_1915950_0_0_11"/>
<dbReference type="OrthoDB" id="4471198at2"/>
<dbReference type="RefSeq" id="WP_012886967.1">
    <property type="nucleotide sequence ID" value="NC_013595.1"/>
</dbReference>
<dbReference type="AlphaFoldDB" id="D2AXP1"/>
<keyword evidence="3" id="KW-1185">Reference proteome</keyword>
<protein>
    <submittedName>
        <fullName evidence="2">Uncharacterized protein</fullName>
    </submittedName>
</protein>
<evidence type="ECO:0000313" key="2">
    <source>
        <dbReference type="EMBL" id="ACZ83221.1"/>
    </source>
</evidence>
<proteinExistence type="predicted"/>
<dbReference type="eggNOG" id="ENOG50349SR">
    <property type="taxonomic scope" value="Bacteria"/>
</dbReference>
<dbReference type="EMBL" id="CP001814">
    <property type="protein sequence ID" value="ACZ83221.1"/>
    <property type="molecule type" value="Genomic_DNA"/>
</dbReference>
<name>D2AXP1_STRRD</name>
<evidence type="ECO:0000256" key="1">
    <source>
        <dbReference type="SAM" id="MobiDB-lite"/>
    </source>
</evidence>
<feature type="region of interest" description="Disordered" evidence="1">
    <location>
        <begin position="60"/>
        <end position="87"/>
    </location>
</feature>
<dbReference type="KEGG" id="sro:Sros_0169"/>